<keyword evidence="1" id="KW-0812">Transmembrane</keyword>
<evidence type="ECO:0000313" key="2">
    <source>
        <dbReference type="EMBL" id="GEP45343.1"/>
    </source>
</evidence>
<proteinExistence type="predicted"/>
<keyword evidence="1" id="KW-1133">Transmembrane helix</keyword>
<protein>
    <submittedName>
        <fullName evidence="2">Uncharacterized protein</fullName>
    </submittedName>
</protein>
<dbReference type="Proteomes" id="UP000321577">
    <property type="component" value="Unassembled WGS sequence"/>
</dbReference>
<sequence length="265" mass="28666">MKVSLAMNSPSQPSLPGVVDVLRVNERLIIALAMLAGLPFTLAVVGVMMRVCGASLKPEVFAVGVAAASIIAVVALFVAQWVRARIPVRPEEPGPGFAIQGGKFADREKVFGADVPAFLIRDAKAVMPGVFDEAEVAESGFTVNVETMLVAQFPTPREARKAALAYHRAFFLQNVTGDEALGWKARRSLQGDYVEMVRRGRVLFVWACLSPEACTERRQQCDIESLLPGCSVEKSAPHFSALQPVTETLSSLGWLLGRKEDRSIG</sequence>
<evidence type="ECO:0000313" key="3">
    <source>
        <dbReference type="Proteomes" id="UP000321577"/>
    </source>
</evidence>
<accession>A0A512MF32</accession>
<feature type="transmembrane region" description="Helical" evidence="1">
    <location>
        <begin position="60"/>
        <end position="82"/>
    </location>
</feature>
<organism evidence="2 3">
    <name type="scientific">Brevifollis gellanilyticus</name>
    <dbReference type="NCBI Taxonomy" id="748831"/>
    <lineage>
        <taxon>Bacteria</taxon>
        <taxon>Pseudomonadati</taxon>
        <taxon>Verrucomicrobiota</taxon>
        <taxon>Verrucomicrobiia</taxon>
        <taxon>Verrucomicrobiales</taxon>
        <taxon>Verrucomicrobiaceae</taxon>
    </lineage>
</organism>
<reference evidence="2 3" key="1">
    <citation type="submission" date="2019-07" db="EMBL/GenBank/DDBJ databases">
        <title>Whole genome shotgun sequence of Brevifollis gellanilyticus NBRC 108608.</title>
        <authorList>
            <person name="Hosoyama A."/>
            <person name="Uohara A."/>
            <person name="Ohji S."/>
            <person name="Ichikawa N."/>
        </authorList>
    </citation>
    <scope>NUCLEOTIDE SEQUENCE [LARGE SCALE GENOMIC DNA]</scope>
    <source>
        <strain evidence="2 3">NBRC 108608</strain>
    </source>
</reference>
<dbReference type="EMBL" id="BKAG01000047">
    <property type="protein sequence ID" value="GEP45343.1"/>
    <property type="molecule type" value="Genomic_DNA"/>
</dbReference>
<dbReference type="AlphaFoldDB" id="A0A512MF32"/>
<evidence type="ECO:0000256" key="1">
    <source>
        <dbReference type="SAM" id="Phobius"/>
    </source>
</evidence>
<keyword evidence="3" id="KW-1185">Reference proteome</keyword>
<feature type="transmembrane region" description="Helical" evidence="1">
    <location>
        <begin position="28"/>
        <end position="48"/>
    </location>
</feature>
<comment type="caution">
    <text evidence="2">The sequence shown here is derived from an EMBL/GenBank/DDBJ whole genome shotgun (WGS) entry which is preliminary data.</text>
</comment>
<name>A0A512MF32_9BACT</name>
<gene>
    <name evidence="2" type="ORF">BGE01nite_46340</name>
</gene>
<keyword evidence="1" id="KW-0472">Membrane</keyword>